<organism evidence="1 2">
    <name type="scientific">Vallitalea guaymasensis</name>
    <dbReference type="NCBI Taxonomy" id="1185412"/>
    <lineage>
        <taxon>Bacteria</taxon>
        <taxon>Bacillati</taxon>
        <taxon>Bacillota</taxon>
        <taxon>Clostridia</taxon>
        <taxon>Lachnospirales</taxon>
        <taxon>Vallitaleaceae</taxon>
        <taxon>Vallitalea</taxon>
    </lineage>
</organism>
<name>A0A8J8M7P3_9FIRM</name>
<dbReference type="KEGG" id="vgu:HYG85_01890"/>
<dbReference type="Proteomes" id="UP000677305">
    <property type="component" value="Chromosome"/>
</dbReference>
<proteinExistence type="predicted"/>
<dbReference type="EMBL" id="CP058561">
    <property type="protein sequence ID" value="QUH27733.1"/>
    <property type="molecule type" value="Genomic_DNA"/>
</dbReference>
<dbReference type="AlphaFoldDB" id="A0A8J8M7P3"/>
<evidence type="ECO:0000313" key="2">
    <source>
        <dbReference type="Proteomes" id="UP000677305"/>
    </source>
</evidence>
<gene>
    <name evidence="1" type="ORF">HYG85_01890</name>
</gene>
<dbReference type="RefSeq" id="WP_212692050.1">
    <property type="nucleotide sequence ID" value="NZ_CP058561.1"/>
</dbReference>
<reference evidence="1 2" key="1">
    <citation type="submission" date="2020-07" db="EMBL/GenBank/DDBJ databases">
        <title>Vallitalea guaymasensis genome.</title>
        <authorList>
            <person name="Postec A."/>
        </authorList>
    </citation>
    <scope>NUCLEOTIDE SEQUENCE [LARGE SCALE GENOMIC DNA]</scope>
    <source>
        <strain evidence="1 2">Ra1766G1</strain>
    </source>
</reference>
<sequence>MNRLEQGYFFLGNDDYLDISFWDGSDSIEKIHNIAWGAKSNGRCFISISSKDNAHKAKYLEELVNILKQRIGINFCSIKETKWWYEYPEEVYFLDSLQRFLDNEKPVIDEYIRKHEESGISMLNSEFNKQYV</sequence>
<keyword evidence="2" id="KW-1185">Reference proteome</keyword>
<protein>
    <submittedName>
        <fullName evidence="1">Uncharacterized protein</fullName>
    </submittedName>
</protein>
<evidence type="ECO:0000313" key="1">
    <source>
        <dbReference type="EMBL" id="QUH27733.1"/>
    </source>
</evidence>
<accession>A0A8J8M7P3</accession>